<dbReference type="Proteomes" id="UP000198855">
    <property type="component" value="Unassembled WGS sequence"/>
</dbReference>
<gene>
    <name evidence="2" type="ORF">SAMN05216378_3934</name>
</gene>
<keyword evidence="3" id="KW-1185">Reference proteome</keyword>
<dbReference type="OrthoDB" id="9800610at2"/>
<dbReference type="STRING" id="1045775.SAMN05216378_3934"/>
<evidence type="ECO:0000313" key="2">
    <source>
        <dbReference type="EMBL" id="SFE74840.1"/>
    </source>
</evidence>
<feature type="transmembrane region" description="Helical" evidence="1">
    <location>
        <begin position="62"/>
        <end position="84"/>
    </location>
</feature>
<sequence length="263" mass="30078">MLYAVLFWEYIKNYAKTRLTYRADFWVEVLSDLMFQGMNLVFILVVFQHTPSLGGWTESEVIFVYGFFMIPYGIFSTFFGMWNFSERYIVKGEMDRILTRPAHNLFQVLLENVDPPSMIGSVVGAVIMAVCWNDLGLAFHWYYVLIMLLFVLGAVLVYAGIYTALSAISFFSDAPTGIVPLIYNVQNYGRYPVNIYNKTIRFVLTWLLPFAFVGVIPASYFLEKKADDLSQLAWLTPVMGVIVFALGLMLWNHGVKKYRGAGS</sequence>
<dbReference type="EMBL" id="FOMT01000004">
    <property type="protein sequence ID" value="SFE74840.1"/>
    <property type="molecule type" value="Genomic_DNA"/>
</dbReference>
<dbReference type="RefSeq" id="WP_091188135.1">
    <property type="nucleotide sequence ID" value="NZ_FOMT01000004.1"/>
</dbReference>
<dbReference type="AlphaFoldDB" id="A0A1I2D4E4"/>
<dbReference type="PANTHER" id="PTHR36833:SF1">
    <property type="entry name" value="INTEGRAL MEMBRANE TRANSPORT PROTEIN"/>
    <property type="match status" value="1"/>
</dbReference>
<feature type="transmembrane region" description="Helical" evidence="1">
    <location>
        <begin position="141"/>
        <end position="165"/>
    </location>
</feature>
<dbReference type="PANTHER" id="PTHR36833">
    <property type="entry name" value="SLR0610 PROTEIN-RELATED"/>
    <property type="match status" value="1"/>
</dbReference>
<keyword evidence="1" id="KW-1133">Transmembrane helix</keyword>
<organism evidence="2 3">
    <name type="scientific">Paenibacillus catalpae</name>
    <dbReference type="NCBI Taxonomy" id="1045775"/>
    <lineage>
        <taxon>Bacteria</taxon>
        <taxon>Bacillati</taxon>
        <taxon>Bacillota</taxon>
        <taxon>Bacilli</taxon>
        <taxon>Bacillales</taxon>
        <taxon>Paenibacillaceae</taxon>
        <taxon>Paenibacillus</taxon>
    </lineage>
</organism>
<keyword evidence="1" id="KW-0472">Membrane</keyword>
<evidence type="ECO:0000256" key="1">
    <source>
        <dbReference type="SAM" id="Phobius"/>
    </source>
</evidence>
<proteinExistence type="predicted"/>
<evidence type="ECO:0000313" key="3">
    <source>
        <dbReference type="Proteomes" id="UP000198855"/>
    </source>
</evidence>
<dbReference type="InterPro" id="IPR010390">
    <property type="entry name" value="ABC-2_transporter-like"/>
</dbReference>
<accession>A0A1I2D4E4</accession>
<reference evidence="3" key="1">
    <citation type="submission" date="2016-10" db="EMBL/GenBank/DDBJ databases">
        <authorList>
            <person name="Varghese N."/>
            <person name="Submissions S."/>
        </authorList>
    </citation>
    <scope>NUCLEOTIDE SEQUENCE [LARGE SCALE GENOMIC DNA]</scope>
    <source>
        <strain evidence="3">CGMCC 1.10784</strain>
    </source>
</reference>
<feature type="transmembrane region" description="Helical" evidence="1">
    <location>
        <begin position="200"/>
        <end position="220"/>
    </location>
</feature>
<feature type="transmembrane region" description="Helical" evidence="1">
    <location>
        <begin position="232"/>
        <end position="251"/>
    </location>
</feature>
<feature type="transmembrane region" description="Helical" evidence="1">
    <location>
        <begin position="117"/>
        <end position="135"/>
    </location>
</feature>
<keyword evidence="1" id="KW-0812">Transmembrane</keyword>
<dbReference type="Pfam" id="PF06182">
    <property type="entry name" value="ABC2_membrane_6"/>
    <property type="match status" value="1"/>
</dbReference>
<protein>
    <submittedName>
        <fullName evidence="2">ABC-2 type transport system permease protein</fullName>
    </submittedName>
</protein>
<name>A0A1I2D4E4_9BACL</name>
<feature type="transmembrane region" description="Helical" evidence="1">
    <location>
        <begin position="25"/>
        <end position="47"/>
    </location>
</feature>